<dbReference type="EMBL" id="JBHUEQ010000003">
    <property type="protein sequence ID" value="MFD1744045.1"/>
    <property type="molecule type" value="Genomic_DNA"/>
</dbReference>
<gene>
    <name evidence="1" type="ORF">ACFSE1_01090</name>
</gene>
<comment type="caution">
    <text evidence="1">The sequence shown here is derived from an EMBL/GenBank/DDBJ whole genome shotgun (WGS) entry which is preliminary data.</text>
</comment>
<name>A0ABW4M0E8_9HYPH</name>
<reference evidence="2" key="1">
    <citation type="journal article" date="2019" name="Int. J. Syst. Evol. Microbiol.">
        <title>The Global Catalogue of Microorganisms (GCM) 10K type strain sequencing project: providing services to taxonomists for standard genome sequencing and annotation.</title>
        <authorList>
            <consortium name="The Broad Institute Genomics Platform"/>
            <consortium name="The Broad Institute Genome Sequencing Center for Infectious Disease"/>
            <person name="Wu L."/>
            <person name="Ma J."/>
        </authorList>
    </citation>
    <scope>NUCLEOTIDE SEQUENCE [LARGE SCALE GENOMIC DNA]</scope>
    <source>
        <strain evidence="2">CG52</strain>
    </source>
</reference>
<protein>
    <submittedName>
        <fullName evidence="1">Uncharacterized protein</fullName>
    </submittedName>
</protein>
<evidence type="ECO:0000313" key="1">
    <source>
        <dbReference type="EMBL" id="MFD1744045.1"/>
    </source>
</evidence>
<dbReference type="RefSeq" id="WP_377395299.1">
    <property type="nucleotide sequence ID" value="NZ_JBHUEQ010000003.1"/>
</dbReference>
<keyword evidence="2" id="KW-1185">Reference proteome</keyword>
<sequence>MTRAEEAVKNALAAVAASRAMRQRDAEERRKTFQRIQLASRKPLYVPKGVQMRLDLIDPGLEPPKPRTNHG</sequence>
<proteinExistence type="predicted"/>
<accession>A0ABW4M0E8</accession>
<organism evidence="1 2">
    <name type="scientific">Rhizobium helianthi</name>
    <dbReference type="NCBI Taxonomy" id="1132695"/>
    <lineage>
        <taxon>Bacteria</taxon>
        <taxon>Pseudomonadati</taxon>
        <taxon>Pseudomonadota</taxon>
        <taxon>Alphaproteobacteria</taxon>
        <taxon>Hyphomicrobiales</taxon>
        <taxon>Rhizobiaceae</taxon>
        <taxon>Rhizobium/Agrobacterium group</taxon>
        <taxon>Rhizobium</taxon>
    </lineage>
</organism>
<dbReference type="Proteomes" id="UP001597322">
    <property type="component" value="Unassembled WGS sequence"/>
</dbReference>
<evidence type="ECO:0000313" key="2">
    <source>
        <dbReference type="Proteomes" id="UP001597322"/>
    </source>
</evidence>